<dbReference type="InterPro" id="IPR027417">
    <property type="entry name" value="P-loop_NTPase"/>
</dbReference>
<dbReference type="EMBL" id="LT630003">
    <property type="protein sequence ID" value="SET73759.1"/>
    <property type="molecule type" value="Genomic_DNA"/>
</dbReference>
<dbReference type="RefSeq" id="WP_330387660.1">
    <property type="nucleotide sequence ID" value="NZ_LT630003.1"/>
</dbReference>
<evidence type="ECO:0000259" key="1">
    <source>
        <dbReference type="Pfam" id="PF13451"/>
    </source>
</evidence>
<proteinExistence type="predicted"/>
<feature type="domain" description="Probable zinc-binding" evidence="1">
    <location>
        <begin position="557"/>
        <end position="600"/>
    </location>
</feature>
<dbReference type="NCBIfam" id="NF047389">
    <property type="entry name" value="ATPase_Sll1717"/>
    <property type="match status" value="1"/>
</dbReference>
<dbReference type="SUPFAM" id="SSF52540">
    <property type="entry name" value="P-loop containing nucleoside triphosphate hydrolases"/>
    <property type="match status" value="1"/>
</dbReference>
<sequence>MKIDEKLLTIGDIYAGKPDANDEIKEQGYDEFVNSYIEPTGIDVEEIAITKYGSPYFVMGDKGTGKTALLHFLENYVRTLDDAACSSFVFFESGYSQVDRAKLNTISRAISTPIAVDASIAASGKELECDFTYIWRWQFYQKIIDDNNSFNNNLFIDDNDWSKFCHEISKIDKTIYGGKMRIPAKISFSATTNPQFGTVEPSVGIEPLDLSKPHFNNTASYGDFINIIQKADELILNVTRTDIPYYIFIDELEAYRSDSDVFYRDLRMIRDLLFTTKRMNDTFRERTKFVCSVRLEILNSINRFVQSNQLHKIMQGYDKRLTWEYTNTNSFKHPIISILLRRIELAEEKAGIVNSTQHELIKRWFVPQVYNTHICTYILDNTWHRPRDIVRLILAAQSKNSKRFYSFNQNSFETFMHVYSKQCLVEVQEEMRALYTAEEIDCIVQCFRGYKTTFSYDEINERIGKLFPNTFLTEKLVTVLNDLYRIGFIGNYLNKDTATQWEYKEKYSLLIDSPWKMIIHPSLNVELSISGRKDKQFNIYASDNVTLENPQPLCQADISLKCIECGDEFIFSAGEQEFYAQQGFYVPKRCINCRTARKNATRASREYSIVKCSSYGVDG</sequence>
<keyword evidence="3" id="KW-1185">Reference proteome</keyword>
<dbReference type="Pfam" id="PF13451">
    <property type="entry name" value="zf_Tbcl"/>
    <property type="match status" value="1"/>
</dbReference>
<protein>
    <submittedName>
        <fullName evidence="2">Probable zinc-ribbon domain-containing protein</fullName>
    </submittedName>
</protein>
<organism evidence="2 3">
    <name type="scientific">Lacrimispora sphenoides JCM 1415</name>
    <dbReference type="NCBI Taxonomy" id="1297793"/>
    <lineage>
        <taxon>Bacteria</taxon>
        <taxon>Bacillati</taxon>
        <taxon>Bacillota</taxon>
        <taxon>Clostridia</taxon>
        <taxon>Lachnospirales</taxon>
        <taxon>Lachnospiraceae</taxon>
        <taxon>Lacrimispora</taxon>
    </lineage>
</organism>
<evidence type="ECO:0000313" key="3">
    <source>
        <dbReference type="Proteomes" id="UP000198970"/>
    </source>
</evidence>
<name>A0ABY1C6J1_9FIRM</name>
<reference evidence="2 3" key="1">
    <citation type="submission" date="2016-10" db="EMBL/GenBank/DDBJ databases">
        <authorList>
            <person name="Varghese N."/>
            <person name="Submissions S."/>
        </authorList>
    </citation>
    <scope>NUCLEOTIDE SEQUENCE [LARGE SCALE GENOMIC DNA]</scope>
    <source>
        <strain evidence="2 3">ATCC 19403</strain>
    </source>
</reference>
<gene>
    <name evidence="2" type="ORF">SAMN02745906_1517</name>
</gene>
<accession>A0ABY1C6J1</accession>
<dbReference type="Proteomes" id="UP000198970">
    <property type="component" value="Chromosome I"/>
</dbReference>
<dbReference type="InterPro" id="IPR025306">
    <property type="entry name" value="Zn-bnd_dom_prob"/>
</dbReference>
<dbReference type="InterPro" id="IPR059206">
    <property type="entry name" value="Sll1717-like"/>
</dbReference>
<evidence type="ECO:0000313" key="2">
    <source>
        <dbReference type="EMBL" id="SET73759.1"/>
    </source>
</evidence>